<feature type="region of interest" description="Disordered" evidence="1">
    <location>
        <begin position="201"/>
        <end position="245"/>
    </location>
</feature>
<evidence type="ECO:0000313" key="3">
    <source>
        <dbReference type="Proteomes" id="UP001341840"/>
    </source>
</evidence>
<evidence type="ECO:0000313" key="2">
    <source>
        <dbReference type="EMBL" id="MED6210515.1"/>
    </source>
</evidence>
<name>A0ABU6YMD1_9FABA</name>
<dbReference type="Proteomes" id="UP001341840">
    <property type="component" value="Unassembled WGS sequence"/>
</dbReference>
<feature type="region of interest" description="Disordered" evidence="1">
    <location>
        <begin position="73"/>
        <end position="125"/>
    </location>
</feature>
<feature type="compositionally biased region" description="Polar residues" evidence="1">
    <location>
        <begin position="111"/>
        <end position="125"/>
    </location>
</feature>
<protein>
    <submittedName>
        <fullName evidence="2">Uncharacterized protein</fullName>
    </submittedName>
</protein>
<proteinExistence type="predicted"/>
<accession>A0ABU6YMD1</accession>
<evidence type="ECO:0000256" key="1">
    <source>
        <dbReference type="SAM" id="MobiDB-lite"/>
    </source>
</evidence>
<feature type="compositionally biased region" description="Polar residues" evidence="1">
    <location>
        <begin position="78"/>
        <end position="104"/>
    </location>
</feature>
<sequence>MEAEAFDTLVAQNKVLAQQINLLNSKLGNMQLAAMNTQIGSCDLCGNQGNPTSTPIPKLTILAGDIIQNFGWGGQGNEGQRNHSYNNPPYSQPYQNTFQPNHTYQPPPSPTHTQNSQKSTQPSSIESALEKLSLFTNTFVQQTQTFMQETRANFKDQEASIRNLEVQVGQIAKQLSKKPTNTLPSNTIPNPREECNAISLRSGKVVGEETTQSDEEASDEDKKQKEVPTPSLPTPTVKASRTEQGKTMFQIFGDVFQS</sequence>
<reference evidence="2 3" key="1">
    <citation type="journal article" date="2023" name="Plants (Basel)">
        <title>Bridging the Gap: Combining Genomics and Transcriptomics Approaches to Understand Stylosanthes scabra, an Orphan Legume from the Brazilian Caatinga.</title>
        <authorList>
            <person name="Ferreira-Neto J.R.C."/>
            <person name="da Silva M.D."/>
            <person name="Binneck E."/>
            <person name="de Melo N.F."/>
            <person name="da Silva R.H."/>
            <person name="de Melo A.L.T.M."/>
            <person name="Pandolfi V."/>
            <person name="Bustamante F.O."/>
            <person name="Brasileiro-Vidal A.C."/>
            <person name="Benko-Iseppon A.M."/>
        </authorList>
    </citation>
    <scope>NUCLEOTIDE SEQUENCE [LARGE SCALE GENOMIC DNA]</scope>
    <source>
        <tissue evidence="2">Leaves</tissue>
    </source>
</reference>
<gene>
    <name evidence="2" type="ORF">PIB30_064797</name>
</gene>
<dbReference type="EMBL" id="JASCZI010242292">
    <property type="protein sequence ID" value="MED6210515.1"/>
    <property type="molecule type" value="Genomic_DNA"/>
</dbReference>
<comment type="caution">
    <text evidence="2">The sequence shown here is derived from an EMBL/GenBank/DDBJ whole genome shotgun (WGS) entry which is preliminary data.</text>
</comment>
<keyword evidence="3" id="KW-1185">Reference proteome</keyword>
<organism evidence="2 3">
    <name type="scientific">Stylosanthes scabra</name>
    <dbReference type="NCBI Taxonomy" id="79078"/>
    <lineage>
        <taxon>Eukaryota</taxon>
        <taxon>Viridiplantae</taxon>
        <taxon>Streptophyta</taxon>
        <taxon>Embryophyta</taxon>
        <taxon>Tracheophyta</taxon>
        <taxon>Spermatophyta</taxon>
        <taxon>Magnoliopsida</taxon>
        <taxon>eudicotyledons</taxon>
        <taxon>Gunneridae</taxon>
        <taxon>Pentapetalae</taxon>
        <taxon>rosids</taxon>
        <taxon>fabids</taxon>
        <taxon>Fabales</taxon>
        <taxon>Fabaceae</taxon>
        <taxon>Papilionoideae</taxon>
        <taxon>50 kb inversion clade</taxon>
        <taxon>dalbergioids sensu lato</taxon>
        <taxon>Dalbergieae</taxon>
        <taxon>Pterocarpus clade</taxon>
        <taxon>Stylosanthes</taxon>
    </lineage>
</organism>